<dbReference type="WBParaSite" id="Hba_04040">
    <property type="protein sequence ID" value="Hba_04040"/>
    <property type="gene ID" value="Hba_04040"/>
</dbReference>
<keyword evidence="1" id="KW-0812">Transmembrane</keyword>
<keyword evidence="2" id="KW-1185">Reference proteome</keyword>
<dbReference type="AlphaFoldDB" id="A0A1I7WGC3"/>
<evidence type="ECO:0000313" key="2">
    <source>
        <dbReference type="Proteomes" id="UP000095283"/>
    </source>
</evidence>
<feature type="transmembrane region" description="Helical" evidence="1">
    <location>
        <begin position="16"/>
        <end position="37"/>
    </location>
</feature>
<sequence length="62" mass="7272">MLTSCFERLHILQEKYFYSSLLLIYFSLNGSFIHFCFVRNFLNRGTICGVVGLFKAMSSIMY</sequence>
<keyword evidence="1" id="KW-0472">Membrane</keyword>
<evidence type="ECO:0000313" key="3">
    <source>
        <dbReference type="WBParaSite" id="Hba_04040"/>
    </source>
</evidence>
<accession>A0A1I7WGC3</accession>
<proteinExistence type="predicted"/>
<evidence type="ECO:0000256" key="1">
    <source>
        <dbReference type="SAM" id="Phobius"/>
    </source>
</evidence>
<organism evidence="2 3">
    <name type="scientific">Heterorhabditis bacteriophora</name>
    <name type="common">Entomopathogenic nematode worm</name>
    <dbReference type="NCBI Taxonomy" id="37862"/>
    <lineage>
        <taxon>Eukaryota</taxon>
        <taxon>Metazoa</taxon>
        <taxon>Ecdysozoa</taxon>
        <taxon>Nematoda</taxon>
        <taxon>Chromadorea</taxon>
        <taxon>Rhabditida</taxon>
        <taxon>Rhabditina</taxon>
        <taxon>Rhabditomorpha</taxon>
        <taxon>Strongyloidea</taxon>
        <taxon>Heterorhabditidae</taxon>
        <taxon>Heterorhabditis</taxon>
    </lineage>
</organism>
<dbReference type="Proteomes" id="UP000095283">
    <property type="component" value="Unplaced"/>
</dbReference>
<name>A0A1I7WGC3_HETBA</name>
<reference evidence="3" key="1">
    <citation type="submission" date="2016-11" db="UniProtKB">
        <authorList>
            <consortium name="WormBaseParasite"/>
        </authorList>
    </citation>
    <scope>IDENTIFICATION</scope>
</reference>
<protein>
    <submittedName>
        <fullName evidence="3">Uncharacterized protein</fullName>
    </submittedName>
</protein>
<keyword evidence="1" id="KW-1133">Transmembrane helix</keyword>